<keyword evidence="2" id="KW-1185">Reference proteome</keyword>
<dbReference type="AlphaFoldDB" id="A0A5D2PHY6"/>
<gene>
    <name evidence="1" type="ORF">ES332_A08G119300v1</name>
</gene>
<evidence type="ECO:0000313" key="1">
    <source>
        <dbReference type="EMBL" id="TYI14410.1"/>
    </source>
</evidence>
<name>A0A5D2PHY6_GOSTO</name>
<sequence>MIGSMYGTVHVRPLSMNGGLSIWLPKAPIWPKGVQQFKAQAWPIVFPRQHLSHSHLNLTNQLLYMYGWIHERPKGGNITLIHHIECIMCMYKGENEFRRYMLPFMNQPIIKALIKRDA</sequence>
<evidence type="ECO:0000313" key="2">
    <source>
        <dbReference type="Proteomes" id="UP000322667"/>
    </source>
</evidence>
<dbReference type="Proteomes" id="UP000322667">
    <property type="component" value="Chromosome A08"/>
</dbReference>
<protein>
    <submittedName>
        <fullName evidence="1">Uncharacterized protein</fullName>
    </submittedName>
</protein>
<dbReference type="EMBL" id="CM017617">
    <property type="protein sequence ID" value="TYI14410.1"/>
    <property type="molecule type" value="Genomic_DNA"/>
</dbReference>
<accession>A0A5D2PHY6</accession>
<reference evidence="1 2" key="1">
    <citation type="submission" date="2019-07" db="EMBL/GenBank/DDBJ databases">
        <title>WGS assembly of Gossypium tomentosum.</title>
        <authorList>
            <person name="Chen Z.J."/>
            <person name="Sreedasyam A."/>
            <person name="Ando A."/>
            <person name="Song Q."/>
            <person name="De L."/>
            <person name="Hulse-Kemp A."/>
            <person name="Ding M."/>
            <person name="Ye W."/>
            <person name="Kirkbride R."/>
            <person name="Jenkins J."/>
            <person name="Plott C."/>
            <person name="Lovell J."/>
            <person name="Lin Y.-M."/>
            <person name="Vaughn R."/>
            <person name="Liu B."/>
            <person name="Li W."/>
            <person name="Simpson S."/>
            <person name="Scheffler B."/>
            <person name="Saski C."/>
            <person name="Grover C."/>
            <person name="Hu G."/>
            <person name="Conover J."/>
            <person name="Carlson J."/>
            <person name="Shu S."/>
            <person name="Boston L."/>
            <person name="Williams M."/>
            <person name="Peterson D."/>
            <person name="Mcgee K."/>
            <person name="Jones D."/>
            <person name="Wendel J."/>
            <person name="Stelly D."/>
            <person name="Grimwood J."/>
            <person name="Schmutz J."/>
        </authorList>
    </citation>
    <scope>NUCLEOTIDE SEQUENCE [LARGE SCALE GENOMIC DNA]</scope>
    <source>
        <strain evidence="1">7179.01</strain>
    </source>
</reference>
<proteinExistence type="predicted"/>
<organism evidence="1 2">
    <name type="scientific">Gossypium tomentosum</name>
    <name type="common">Hawaiian cotton</name>
    <name type="synonym">Gossypium sandvicense</name>
    <dbReference type="NCBI Taxonomy" id="34277"/>
    <lineage>
        <taxon>Eukaryota</taxon>
        <taxon>Viridiplantae</taxon>
        <taxon>Streptophyta</taxon>
        <taxon>Embryophyta</taxon>
        <taxon>Tracheophyta</taxon>
        <taxon>Spermatophyta</taxon>
        <taxon>Magnoliopsida</taxon>
        <taxon>eudicotyledons</taxon>
        <taxon>Gunneridae</taxon>
        <taxon>Pentapetalae</taxon>
        <taxon>rosids</taxon>
        <taxon>malvids</taxon>
        <taxon>Malvales</taxon>
        <taxon>Malvaceae</taxon>
        <taxon>Malvoideae</taxon>
        <taxon>Gossypium</taxon>
    </lineage>
</organism>